<name>A0A1E5QC74_9PROT</name>
<dbReference type="RefSeq" id="WP_139134778.1">
    <property type="nucleotide sequence ID" value="NZ_MCGG01000002.1"/>
</dbReference>
<protein>
    <submittedName>
        <fullName evidence="1">Uncharacterized protein</fullName>
    </submittedName>
</protein>
<dbReference type="EMBL" id="MCGG01000002">
    <property type="protein sequence ID" value="OEJ69657.1"/>
    <property type="molecule type" value="Genomic_DNA"/>
</dbReference>
<reference evidence="2" key="1">
    <citation type="submission" date="2016-07" db="EMBL/GenBank/DDBJ databases">
        <authorList>
            <person name="Florea S."/>
            <person name="Webb J.S."/>
            <person name="Jaromczyk J."/>
            <person name="Schardl C.L."/>
        </authorList>
    </citation>
    <scope>NUCLEOTIDE SEQUENCE [LARGE SCALE GENOMIC DNA]</scope>
    <source>
        <strain evidence="2">MV-1</strain>
    </source>
</reference>
<keyword evidence="2" id="KW-1185">Reference proteome</keyword>
<evidence type="ECO:0000313" key="1">
    <source>
        <dbReference type="EMBL" id="OEJ69657.1"/>
    </source>
</evidence>
<gene>
    <name evidence="1" type="ORF">BEN30_02130</name>
</gene>
<dbReference type="Proteomes" id="UP000095347">
    <property type="component" value="Unassembled WGS sequence"/>
</dbReference>
<dbReference type="OrthoDB" id="7355307at2"/>
<comment type="caution">
    <text evidence="1">The sequence shown here is derived from an EMBL/GenBank/DDBJ whole genome shotgun (WGS) entry which is preliminary data.</text>
</comment>
<organism evidence="1 2">
    <name type="scientific">Magnetovibrio blakemorei</name>
    <dbReference type="NCBI Taxonomy" id="28181"/>
    <lineage>
        <taxon>Bacteria</taxon>
        <taxon>Pseudomonadati</taxon>
        <taxon>Pseudomonadota</taxon>
        <taxon>Alphaproteobacteria</taxon>
        <taxon>Rhodospirillales</taxon>
        <taxon>Magnetovibrionaceae</taxon>
        <taxon>Magnetovibrio</taxon>
    </lineage>
</organism>
<dbReference type="AlphaFoldDB" id="A0A1E5QC74"/>
<proteinExistence type="predicted"/>
<sequence length="121" mass="13345">MLLDVRKLIFSDELLQQALLAHCKTEGKQVPNSPIQKIHFTPRPAGGSTLVVDFMTSNPKKPYELHLNESFVLTAMILVCKRHGVPLPRDAAKIIQATDQGLAMIVSMKINTNSSPQKVAI</sequence>
<accession>A0A1E5QC74</accession>
<evidence type="ECO:0000313" key="2">
    <source>
        <dbReference type="Proteomes" id="UP000095347"/>
    </source>
</evidence>
<dbReference type="STRING" id="28181.BEN30_02130"/>